<gene>
    <name evidence="2" type="ORF">G6O67_004451</name>
</gene>
<feature type="region of interest" description="Disordered" evidence="1">
    <location>
        <begin position="18"/>
        <end position="61"/>
    </location>
</feature>
<evidence type="ECO:0000256" key="1">
    <source>
        <dbReference type="SAM" id="MobiDB-lite"/>
    </source>
</evidence>
<keyword evidence="3" id="KW-1185">Reference proteome</keyword>
<feature type="compositionally biased region" description="Polar residues" evidence="1">
    <location>
        <begin position="101"/>
        <end position="111"/>
    </location>
</feature>
<dbReference type="AlphaFoldDB" id="A0A8H4PNP5"/>
<evidence type="ECO:0008006" key="4">
    <source>
        <dbReference type="Google" id="ProtNLM"/>
    </source>
</evidence>
<organism evidence="2 3">
    <name type="scientific">Ophiocordyceps sinensis</name>
    <dbReference type="NCBI Taxonomy" id="72228"/>
    <lineage>
        <taxon>Eukaryota</taxon>
        <taxon>Fungi</taxon>
        <taxon>Dikarya</taxon>
        <taxon>Ascomycota</taxon>
        <taxon>Pezizomycotina</taxon>
        <taxon>Sordariomycetes</taxon>
        <taxon>Hypocreomycetidae</taxon>
        <taxon>Hypocreales</taxon>
        <taxon>Ophiocordycipitaceae</taxon>
        <taxon>Ophiocordyceps</taxon>
    </lineage>
</organism>
<name>A0A8H4PNP5_9HYPO</name>
<feature type="region of interest" description="Disordered" evidence="1">
    <location>
        <begin position="84"/>
        <end position="146"/>
    </location>
</feature>
<evidence type="ECO:0000313" key="2">
    <source>
        <dbReference type="EMBL" id="KAF4508013.1"/>
    </source>
</evidence>
<sequence length="315" mass="34891">MVQLLADPALPQAGTLMQEAADGRSSMAAKDEGMVPSEEHGQPAKELSVKRNMTRAPRRGWSMTEHRAEDDTLHHCHGAATLADRQAPIPENGPLPRAARPSTTTTGQRAQIPQRPKLPPPRRSHSVTDKEPEAVAPGQPRPSAHMTILDLPSETHYDLFDFLDPIDGVCLGLAHSKLYAIHRRKYGKVPLCSRYHGPNDLEWAWRGAGPLIWPRQQTDDGKGSRLNQLRVRGQVYCRKCGIRRCELHRHLKGWMGAGYEYCDIAEMFGKPAGQDVKDYCFRVSPNNGDRCGRHGGKKTPVVAEEKALVSAVEVA</sequence>
<dbReference type="Proteomes" id="UP000557566">
    <property type="component" value="Unassembled WGS sequence"/>
</dbReference>
<protein>
    <recommendedName>
        <fullName evidence="4">F-box domain-containing protein</fullName>
    </recommendedName>
</protein>
<evidence type="ECO:0000313" key="3">
    <source>
        <dbReference type="Proteomes" id="UP000557566"/>
    </source>
</evidence>
<feature type="compositionally biased region" description="Basic and acidic residues" evidence="1">
    <location>
        <begin position="29"/>
        <end position="49"/>
    </location>
</feature>
<comment type="caution">
    <text evidence="2">The sequence shown here is derived from an EMBL/GenBank/DDBJ whole genome shotgun (WGS) entry which is preliminary data.</text>
</comment>
<accession>A0A8H4PNP5</accession>
<dbReference type="OrthoDB" id="3445164at2759"/>
<reference evidence="2 3" key="1">
    <citation type="journal article" date="2020" name="Genome Biol. Evol.">
        <title>A new high-quality draft genome assembly of the Chinese cordyceps Ophiocordyceps sinensis.</title>
        <authorList>
            <person name="Shu R."/>
            <person name="Zhang J."/>
            <person name="Meng Q."/>
            <person name="Zhang H."/>
            <person name="Zhou G."/>
            <person name="Li M."/>
            <person name="Wu P."/>
            <person name="Zhao Y."/>
            <person name="Chen C."/>
            <person name="Qin Q."/>
        </authorList>
    </citation>
    <scope>NUCLEOTIDE SEQUENCE [LARGE SCALE GENOMIC DNA]</scope>
    <source>
        <strain evidence="2 3">IOZ07</strain>
    </source>
</reference>
<proteinExistence type="predicted"/>
<dbReference type="EMBL" id="JAAVMX010000005">
    <property type="protein sequence ID" value="KAF4508013.1"/>
    <property type="molecule type" value="Genomic_DNA"/>
</dbReference>